<evidence type="ECO:0000313" key="3">
    <source>
        <dbReference type="Proteomes" id="UP000186817"/>
    </source>
</evidence>
<sequence>MDKNAPELSQAGIMSWFATVKVATTTKARLLRLFAMVANLKGTISLAQLRLEMPPDRSISIPNALQSNVTTSSRSPLLVCVHDVCPCIRPFVRAMSLYRPSSAGYEGSVFLTTMSQNKQAPKWSFAGRYGFANSRLLTPGPGTYGADSRSQRQAGYGFGSCARDQGPLSMASPGPGAYGASECYRSKRPHSAGPAFGRARRGLGNGGGTPGPGAYVPSVSSTRPQCPRHSCTPRRDGSARRRCSTPGPGTYSDCGRAESPLSISAPRWGFGTSNRGIRANGQNPGPGQYDLRSRAGGGSNSITTVKTDLEFEDVCALANNCRGMSAREKLLALRARCKGSRAKTYTNAYRAAWKTGEVVDDPEAVYLRIKNKHLMFGESRKEREVRIDGEHQALVKGRLSGHQFEPLFEASVADLESVGLGKTARELYLTTFARCPRTCRRRSGRTSGSGLETPRKWVSGPLPRGKNPEAAHRAVAHSTYSTTAGEPSDPSAALAKAQKEIRELKAAAKAAAARPSGEDLLPLP</sequence>
<dbReference type="Proteomes" id="UP000186817">
    <property type="component" value="Unassembled WGS sequence"/>
</dbReference>
<protein>
    <submittedName>
        <fullName evidence="2">Uncharacterized protein</fullName>
    </submittedName>
</protein>
<dbReference type="InterPro" id="IPR010736">
    <property type="entry name" value="SHIPPO-rpt"/>
</dbReference>
<dbReference type="Pfam" id="PF07004">
    <property type="entry name" value="SHIPPO-rpt"/>
    <property type="match status" value="2"/>
</dbReference>
<dbReference type="OrthoDB" id="430075at2759"/>
<feature type="region of interest" description="Disordered" evidence="1">
    <location>
        <begin position="189"/>
        <end position="298"/>
    </location>
</feature>
<dbReference type="PANTHER" id="PTHR21580">
    <property type="entry name" value="SHIPPO-1-RELATED"/>
    <property type="match status" value="1"/>
</dbReference>
<dbReference type="EMBL" id="LSRX01000010">
    <property type="protein sequence ID" value="OLQ14810.1"/>
    <property type="molecule type" value="Genomic_DNA"/>
</dbReference>
<name>A0A1Q9F559_SYMMI</name>
<feature type="region of interest" description="Disordered" evidence="1">
    <location>
        <begin position="440"/>
        <end position="496"/>
    </location>
</feature>
<organism evidence="2 3">
    <name type="scientific">Symbiodinium microadriaticum</name>
    <name type="common">Dinoflagellate</name>
    <name type="synonym">Zooxanthella microadriatica</name>
    <dbReference type="NCBI Taxonomy" id="2951"/>
    <lineage>
        <taxon>Eukaryota</taxon>
        <taxon>Sar</taxon>
        <taxon>Alveolata</taxon>
        <taxon>Dinophyceae</taxon>
        <taxon>Suessiales</taxon>
        <taxon>Symbiodiniaceae</taxon>
        <taxon>Symbiodinium</taxon>
    </lineage>
</organism>
<proteinExistence type="predicted"/>
<dbReference type="AlphaFoldDB" id="A0A1Q9F559"/>
<evidence type="ECO:0000313" key="2">
    <source>
        <dbReference type="EMBL" id="OLQ14810.1"/>
    </source>
</evidence>
<comment type="caution">
    <text evidence="2">The sequence shown here is derived from an EMBL/GenBank/DDBJ whole genome shotgun (WGS) entry which is preliminary data.</text>
</comment>
<keyword evidence="3" id="KW-1185">Reference proteome</keyword>
<reference evidence="2 3" key="1">
    <citation type="submission" date="2016-02" db="EMBL/GenBank/DDBJ databases">
        <title>Genome analysis of coral dinoflagellate symbionts highlights evolutionary adaptations to a symbiotic lifestyle.</title>
        <authorList>
            <person name="Aranda M."/>
            <person name="Li Y."/>
            <person name="Liew Y.J."/>
            <person name="Baumgarten S."/>
            <person name="Simakov O."/>
            <person name="Wilson M."/>
            <person name="Piel J."/>
            <person name="Ashoor H."/>
            <person name="Bougouffa S."/>
            <person name="Bajic V.B."/>
            <person name="Ryu T."/>
            <person name="Ravasi T."/>
            <person name="Bayer T."/>
            <person name="Micklem G."/>
            <person name="Kim H."/>
            <person name="Bhak J."/>
            <person name="Lajeunesse T.C."/>
            <person name="Voolstra C.R."/>
        </authorList>
    </citation>
    <scope>NUCLEOTIDE SEQUENCE [LARGE SCALE GENOMIC DNA]</scope>
    <source>
        <strain evidence="2 3">CCMP2467</strain>
    </source>
</reference>
<accession>A0A1Q9F559</accession>
<feature type="compositionally biased region" description="Polar residues" evidence="1">
    <location>
        <begin position="271"/>
        <end position="285"/>
    </location>
</feature>
<evidence type="ECO:0000256" key="1">
    <source>
        <dbReference type="SAM" id="MobiDB-lite"/>
    </source>
</evidence>
<dbReference type="InterPro" id="IPR051291">
    <property type="entry name" value="CIMAP"/>
</dbReference>
<gene>
    <name evidence="2" type="ORF">AK812_SmicGene995</name>
</gene>